<dbReference type="PROSITE" id="PS51186">
    <property type="entry name" value="GNAT"/>
    <property type="match status" value="1"/>
</dbReference>
<reference evidence="2" key="1">
    <citation type="journal article" date="2014" name="Front. Microbiol.">
        <title>High frequency of phylogenetically diverse reductive dehalogenase-homologous genes in deep subseafloor sedimentary metagenomes.</title>
        <authorList>
            <person name="Kawai M."/>
            <person name="Futagami T."/>
            <person name="Toyoda A."/>
            <person name="Takaki Y."/>
            <person name="Nishi S."/>
            <person name="Hori S."/>
            <person name="Arai W."/>
            <person name="Tsubouchi T."/>
            <person name="Morono Y."/>
            <person name="Uchiyama I."/>
            <person name="Ito T."/>
            <person name="Fujiyama A."/>
            <person name="Inagaki F."/>
            <person name="Takami H."/>
        </authorList>
    </citation>
    <scope>NUCLEOTIDE SEQUENCE</scope>
    <source>
        <strain evidence="2">Expedition CK06-06</strain>
    </source>
</reference>
<dbReference type="Gene3D" id="3.40.630.30">
    <property type="match status" value="1"/>
</dbReference>
<name>X0X322_9ZZZZ</name>
<gene>
    <name evidence="2" type="ORF">S01H1_56552</name>
</gene>
<dbReference type="SUPFAM" id="SSF55729">
    <property type="entry name" value="Acyl-CoA N-acyltransferases (Nat)"/>
    <property type="match status" value="1"/>
</dbReference>
<feature type="non-terminal residue" evidence="2">
    <location>
        <position position="1"/>
    </location>
</feature>
<organism evidence="2">
    <name type="scientific">marine sediment metagenome</name>
    <dbReference type="NCBI Taxonomy" id="412755"/>
    <lineage>
        <taxon>unclassified sequences</taxon>
        <taxon>metagenomes</taxon>
        <taxon>ecological metagenomes</taxon>
    </lineage>
</organism>
<feature type="domain" description="N-acetyltransferase" evidence="1">
    <location>
        <begin position="1"/>
        <end position="63"/>
    </location>
</feature>
<evidence type="ECO:0000313" key="2">
    <source>
        <dbReference type="EMBL" id="GAG19401.1"/>
    </source>
</evidence>
<accession>X0X322</accession>
<proteinExistence type="predicted"/>
<evidence type="ECO:0000259" key="1">
    <source>
        <dbReference type="PROSITE" id="PS51186"/>
    </source>
</evidence>
<protein>
    <recommendedName>
        <fullName evidence="1">N-acetyltransferase domain-containing protein</fullName>
    </recommendedName>
</protein>
<sequence length="63" mass="7246">ILRHLEEEARTMGITKILAHISSRNPVSLAFHRKHGFAECGRFPGIGRKWGKSFDVVWMLKDL</sequence>
<dbReference type="EMBL" id="BARS01036831">
    <property type="protein sequence ID" value="GAG19401.1"/>
    <property type="molecule type" value="Genomic_DNA"/>
</dbReference>
<dbReference type="InterPro" id="IPR000182">
    <property type="entry name" value="GNAT_dom"/>
</dbReference>
<dbReference type="InterPro" id="IPR016181">
    <property type="entry name" value="Acyl_CoA_acyltransferase"/>
</dbReference>
<dbReference type="Pfam" id="PF00583">
    <property type="entry name" value="Acetyltransf_1"/>
    <property type="match status" value="1"/>
</dbReference>
<dbReference type="AlphaFoldDB" id="X0X322"/>
<dbReference type="GO" id="GO:0016747">
    <property type="term" value="F:acyltransferase activity, transferring groups other than amino-acyl groups"/>
    <property type="evidence" value="ECO:0007669"/>
    <property type="project" value="InterPro"/>
</dbReference>
<comment type="caution">
    <text evidence="2">The sequence shown here is derived from an EMBL/GenBank/DDBJ whole genome shotgun (WGS) entry which is preliminary data.</text>
</comment>